<dbReference type="RefSeq" id="WP_114534006.1">
    <property type="nucleotide sequence ID" value="NZ_PPTU01000012.1"/>
</dbReference>
<dbReference type="InterPro" id="IPR023214">
    <property type="entry name" value="HAD_sf"/>
</dbReference>
<dbReference type="InterPro" id="IPR036412">
    <property type="entry name" value="HAD-like_sf"/>
</dbReference>
<proteinExistence type="predicted"/>
<dbReference type="SFLD" id="SFLDS00003">
    <property type="entry name" value="Haloacid_Dehalogenase"/>
    <property type="match status" value="1"/>
</dbReference>
<dbReference type="SUPFAM" id="SSF56784">
    <property type="entry name" value="HAD-like"/>
    <property type="match status" value="1"/>
</dbReference>
<reference evidence="1 2" key="1">
    <citation type="journal article" date="2018" name="Elife">
        <title>Discovery and characterization of a prevalent human gut bacterial enzyme sufficient for the inactivation of a family of plant toxins.</title>
        <authorList>
            <person name="Koppel N."/>
            <person name="Bisanz J.E."/>
            <person name="Pandelia M.E."/>
            <person name="Turnbaugh P.J."/>
            <person name="Balskus E.P."/>
        </authorList>
    </citation>
    <scope>NUCLEOTIDE SEQUENCE [LARGE SCALE GENOMIC DNA]</scope>
    <source>
        <strain evidence="1 2">W1 BHI 6</strain>
    </source>
</reference>
<evidence type="ECO:0000313" key="2">
    <source>
        <dbReference type="Proteomes" id="UP000253970"/>
    </source>
</evidence>
<sequence>MEASRIGVIFDCDGTLLDSMRVWREAETELARRANVTLSAADTDALTAMTIPECGAFFHERFGLGASGDEVIAMMDELMLAFYRERVLARPGALAFVQGLAERGVRMSVASSSPQPYLQAGLERCGFAPYFDAIVSVDDVGASKREPAVYDRAREAMGTPLATTWGVEDSVYAVHTLNAADYRTLGIYDCDISGTVESLREAAERFIATFEDLDAATFIEWN</sequence>
<dbReference type="Proteomes" id="UP000253970">
    <property type="component" value="Unassembled WGS sequence"/>
</dbReference>
<dbReference type="AlphaFoldDB" id="A0A369MDC8"/>
<dbReference type="PRINTS" id="PR00413">
    <property type="entry name" value="HADHALOGNASE"/>
</dbReference>
<dbReference type="SFLD" id="SFLDG01129">
    <property type="entry name" value="C1.5:_HAD__Beta-PGM__Phosphata"/>
    <property type="match status" value="1"/>
</dbReference>
<comment type="caution">
    <text evidence="1">The sequence shown here is derived from an EMBL/GenBank/DDBJ whole genome shotgun (WGS) entry which is preliminary data.</text>
</comment>
<dbReference type="Gene3D" id="1.10.150.240">
    <property type="entry name" value="Putative phosphatase, domain 2"/>
    <property type="match status" value="1"/>
</dbReference>
<dbReference type="PANTHER" id="PTHR18901:SF38">
    <property type="entry name" value="PSEUDOURIDINE-5'-PHOSPHATASE"/>
    <property type="match status" value="1"/>
</dbReference>
<name>A0A369MDC8_EGGLN</name>
<gene>
    <name evidence="1" type="ORF">C1875_09060</name>
</gene>
<evidence type="ECO:0000313" key="1">
    <source>
        <dbReference type="EMBL" id="RDB69785.1"/>
    </source>
</evidence>
<dbReference type="CDD" id="cd07505">
    <property type="entry name" value="HAD_BPGM-like"/>
    <property type="match status" value="1"/>
</dbReference>
<protein>
    <submittedName>
        <fullName evidence="1">HAD family phosphatase</fullName>
    </submittedName>
</protein>
<dbReference type="GO" id="GO:0016791">
    <property type="term" value="F:phosphatase activity"/>
    <property type="evidence" value="ECO:0007669"/>
    <property type="project" value="TreeGrafter"/>
</dbReference>
<organism evidence="1 2">
    <name type="scientific">Eggerthella lenta</name>
    <name type="common">Eubacterium lentum</name>
    <dbReference type="NCBI Taxonomy" id="84112"/>
    <lineage>
        <taxon>Bacteria</taxon>
        <taxon>Bacillati</taxon>
        <taxon>Actinomycetota</taxon>
        <taxon>Coriobacteriia</taxon>
        <taxon>Eggerthellales</taxon>
        <taxon>Eggerthellaceae</taxon>
        <taxon>Eggerthella</taxon>
    </lineage>
</organism>
<dbReference type="InterPro" id="IPR006439">
    <property type="entry name" value="HAD-SF_hydro_IA"/>
</dbReference>
<dbReference type="EMBL" id="PPTU01000012">
    <property type="protein sequence ID" value="RDB69785.1"/>
    <property type="molecule type" value="Genomic_DNA"/>
</dbReference>
<dbReference type="InterPro" id="IPR023198">
    <property type="entry name" value="PGP-like_dom2"/>
</dbReference>
<dbReference type="Pfam" id="PF00702">
    <property type="entry name" value="Hydrolase"/>
    <property type="match status" value="1"/>
</dbReference>
<dbReference type="Gene3D" id="3.40.50.1000">
    <property type="entry name" value="HAD superfamily/HAD-like"/>
    <property type="match status" value="1"/>
</dbReference>
<dbReference type="PANTHER" id="PTHR18901">
    <property type="entry name" value="2-DEOXYGLUCOSE-6-PHOSPHATE PHOSPHATASE 2"/>
    <property type="match status" value="1"/>
</dbReference>
<accession>A0A369MDC8</accession>